<dbReference type="GO" id="GO:0006508">
    <property type="term" value="P:proteolysis"/>
    <property type="evidence" value="ECO:0007669"/>
    <property type="project" value="UniProtKB-KW"/>
</dbReference>
<evidence type="ECO:0000256" key="3">
    <source>
        <dbReference type="ARBA" id="ARBA00022729"/>
    </source>
</evidence>
<evidence type="ECO:0000313" key="8">
    <source>
        <dbReference type="Proteomes" id="UP000283841"/>
    </source>
</evidence>
<dbReference type="VEuPathDB" id="FungiDB:C8Q69DRAFT_520165"/>
<evidence type="ECO:0000256" key="1">
    <source>
        <dbReference type="ARBA" id="ARBA00011079"/>
    </source>
</evidence>
<comment type="similarity">
    <text evidence="1">Belongs to the peptidase S28 family.</text>
</comment>
<dbReference type="Proteomes" id="UP000283841">
    <property type="component" value="Unassembled WGS sequence"/>
</dbReference>
<dbReference type="GeneID" id="39602763"/>
<feature type="signal peptide" evidence="6">
    <location>
        <begin position="1"/>
        <end position="18"/>
    </location>
</feature>
<dbReference type="Pfam" id="PF05577">
    <property type="entry name" value="Peptidase_S28"/>
    <property type="match status" value="1"/>
</dbReference>
<dbReference type="RefSeq" id="XP_028485021.1">
    <property type="nucleotide sequence ID" value="XM_028633486.1"/>
</dbReference>
<evidence type="ECO:0000256" key="6">
    <source>
        <dbReference type="SAM" id="SignalP"/>
    </source>
</evidence>
<reference evidence="7 8" key="1">
    <citation type="journal article" date="2018" name="Front. Microbiol.">
        <title>Genomic and genetic insights into a cosmopolitan fungus, Paecilomyces variotii (Eurotiales).</title>
        <authorList>
            <person name="Urquhart A.S."/>
            <person name="Mondo S.J."/>
            <person name="Makela M.R."/>
            <person name="Hane J.K."/>
            <person name="Wiebenga A."/>
            <person name="He G."/>
            <person name="Mihaltcheva S."/>
            <person name="Pangilinan J."/>
            <person name="Lipzen A."/>
            <person name="Barry K."/>
            <person name="de Vries R.P."/>
            <person name="Grigoriev I.V."/>
            <person name="Idnurm A."/>
        </authorList>
    </citation>
    <scope>NUCLEOTIDE SEQUENCE [LARGE SCALE GENOMIC DNA]</scope>
    <source>
        <strain evidence="7 8">CBS 101075</strain>
    </source>
</reference>
<dbReference type="GO" id="GO:0004180">
    <property type="term" value="F:carboxypeptidase activity"/>
    <property type="evidence" value="ECO:0007669"/>
    <property type="project" value="UniProtKB-KW"/>
</dbReference>
<dbReference type="PANTHER" id="PTHR11010">
    <property type="entry name" value="PROTEASE S28 PRO-X CARBOXYPEPTIDASE-RELATED"/>
    <property type="match status" value="1"/>
</dbReference>
<evidence type="ECO:0000256" key="2">
    <source>
        <dbReference type="ARBA" id="ARBA00022670"/>
    </source>
</evidence>
<dbReference type="InterPro" id="IPR008758">
    <property type="entry name" value="Peptidase_S28"/>
</dbReference>
<keyword evidence="3 6" id="KW-0732">Signal</keyword>
<keyword evidence="2" id="KW-0645">Protease</keyword>
<name>A0A443HU81_BYSSP</name>
<dbReference type="EMBL" id="RCNU01000005">
    <property type="protein sequence ID" value="RWQ95376.1"/>
    <property type="molecule type" value="Genomic_DNA"/>
</dbReference>
<keyword evidence="5" id="KW-0325">Glycoprotein</keyword>
<feature type="chain" id="PRO_5019210466" evidence="6">
    <location>
        <begin position="19"/>
        <end position="546"/>
    </location>
</feature>
<dbReference type="GO" id="GO:0070008">
    <property type="term" value="F:serine-type exopeptidase activity"/>
    <property type="evidence" value="ECO:0007669"/>
    <property type="project" value="InterPro"/>
</dbReference>
<comment type="caution">
    <text evidence="7">The sequence shown here is derived from an EMBL/GenBank/DDBJ whole genome shotgun (WGS) entry which is preliminary data.</text>
</comment>
<keyword evidence="4" id="KW-0378">Hydrolase</keyword>
<keyword evidence="7" id="KW-0121">Carboxypeptidase</keyword>
<keyword evidence="8" id="KW-1185">Reference proteome</keyword>
<protein>
    <submittedName>
        <fullName evidence="7">Extracelular serine carboxypeptidase</fullName>
    </submittedName>
</protein>
<dbReference type="SUPFAM" id="SSF53474">
    <property type="entry name" value="alpha/beta-Hydrolases"/>
    <property type="match status" value="1"/>
</dbReference>
<dbReference type="FunFam" id="3.40.50.1820:FF:000251">
    <property type="entry name" value="Extracelular serine carboxypeptidase, putative"/>
    <property type="match status" value="1"/>
</dbReference>
<dbReference type="Gene3D" id="3.40.50.1820">
    <property type="entry name" value="alpha/beta hydrolase"/>
    <property type="match status" value="2"/>
</dbReference>
<accession>A0A443HU81</accession>
<evidence type="ECO:0000256" key="4">
    <source>
        <dbReference type="ARBA" id="ARBA00022801"/>
    </source>
</evidence>
<dbReference type="GO" id="GO:0008239">
    <property type="term" value="F:dipeptidyl-peptidase activity"/>
    <property type="evidence" value="ECO:0007669"/>
    <property type="project" value="TreeGrafter"/>
</dbReference>
<evidence type="ECO:0000256" key="5">
    <source>
        <dbReference type="ARBA" id="ARBA00023180"/>
    </source>
</evidence>
<dbReference type="STRING" id="264951.A0A443HU81"/>
<dbReference type="AlphaFoldDB" id="A0A443HU81"/>
<gene>
    <name evidence="7" type="ORF">C8Q69DRAFT_520165</name>
</gene>
<organism evidence="7 8">
    <name type="scientific">Byssochlamys spectabilis</name>
    <name type="common">Paecilomyces variotii</name>
    <dbReference type="NCBI Taxonomy" id="264951"/>
    <lineage>
        <taxon>Eukaryota</taxon>
        <taxon>Fungi</taxon>
        <taxon>Dikarya</taxon>
        <taxon>Ascomycota</taxon>
        <taxon>Pezizomycotina</taxon>
        <taxon>Eurotiomycetes</taxon>
        <taxon>Eurotiomycetidae</taxon>
        <taxon>Eurotiales</taxon>
        <taxon>Thermoascaceae</taxon>
        <taxon>Paecilomyces</taxon>
    </lineage>
</organism>
<dbReference type="InterPro" id="IPR029058">
    <property type="entry name" value="AB_hydrolase_fold"/>
</dbReference>
<dbReference type="PANTHER" id="PTHR11010:SF117">
    <property type="entry name" value="SERINE PROTEASE 16"/>
    <property type="match status" value="1"/>
</dbReference>
<sequence length="546" mass="61064">MELKLVAFLLLLLQLAAARTLRSTKAIRNKAQLQPAVFQQADVDPSLLYPAHNLSVPIDHFHNESRYEPHSDGTFNLRYWFDASHYKAGGPVIIIAAGETDGSDRLPYLQKGILAQLAQATNGIGVVLEHRYYGQSFPTPDLSTESLRFLTTEQALADTAFFARNVVFEGLEDHNLTAPNVPHIIYGGSYAGAFAALSRVIYPDVFFGAISSSGVTKAVYDYWEYFEPIRQFGPQDCIATTQKFVHILDNFLGKNDSTHVEEYKDLFGLGNLTYANDFANLLSSPLGAWQNRNWDPALNDPTFSYYCGNITSSSLLYAATEKKESAALRLISAGGYKNESSTLTHRLLNFVGYLNLTQVGPCLSGGSSADACFSEHIVDSYTKDDLNQTWRSWDYQWCTQWGFVITGSGVPRNQLPLISRSIDIPYYTIPCRYAFNITSPPDTESINKYGGWNISYPRLAIIDGQADPWRPATPHADQAPKRPNTVDKPFILIEGAVHHWDENGLFPNETTSTLPPKPIANTQKEELKFVKEWLQEWEPMLTCALQ</sequence>
<evidence type="ECO:0000313" key="7">
    <source>
        <dbReference type="EMBL" id="RWQ95376.1"/>
    </source>
</evidence>
<proteinExistence type="inferred from homology"/>